<evidence type="ECO:0000256" key="1">
    <source>
        <dbReference type="ARBA" id="ARBA00004831"/>
    </source>
</evidence>
<dbReference type="PANTHER" id="PTHR42874">
    <property type="entry name" value="URICASE"/>
    <property type="match status" value="1"/>
</dbReference>
<dbReference type="PRINTS" id="PR00093">
    <property type="entry name" value="URICASE"/>
</dbReference>
<accession>A0ABT9YGA7</accession>
<proteinExistence type="inferred from homology"/>
<comment type="similarity">
    <text evidence="2 5 6">Belongs to the uricase family.</text>
</comment>
<comment type="pathway">
    <text evidence="1 5">Purine metabolism; urate degradation; (S)-allantoin from urate: step 1/3.</text>
</comment>
<protein>
    <recommendedName>
        <fullName evidence="5 6">Uricase</fullName>
        <ecNumber evidence="5 6">1.7.3.3</ecNumber>
    </recommendedName>
    <alternativeName>
        <fullName evidence="5">Urate oxidase</fullName>
    </alternativeName>
</protein>
<comment type="catalytic activity">
    <reaction evidence="5 6">
        <text>urate + O2 + H2O = 5-hydroxyisourate + H2O2</text>
        <dbReference type="Rhea" id="RHEA:21368"/>
        <dbReference type="ChEBI" id="CHEBI:15377"/>
        <dbReference type="ChEBI" id="CHEBI:15379"/>
        <dbReference type="ChEBI" id="CHEBI:16240"/>
        <dbReference type="ChEBI" id="CHEBI:17775"/>
        <dbReference type="ChEBI" id="CHEBI:18072"/>
        <dbReference type="EC" id="1.7.3.3"/>
    </reaction>
</comment>
<dbReference type="PANTHER" id="PTHR42874:SF1">
    <property type="entry name" value="URICASE"/>
    <property type="match status" value="1"/>
</dbReference>
<sequence>MSKNHHKALAYGKGSVLAYRTYLSSLTGVKEISESSFQGRSNILFAANVEVTVAGEAFRSSFSEGDNSLVVATDSMKNFIQRHLGTFEGTTMEGFLDYTARTFLDKYDQISSVELKGDLLSFEQMDRTKAEERSASQLVFKQSNNEQSQATIQIQRTDSEYEVTKQQSSLKDLQLIKVQGNSFSGFVRDEYTTLPEDSNRPLFIYLNIHWTYEHDHEALGDQPLKYVAAEQIRDLAASIFDQTETKSIQHLIYVIGCKVLTTFPQLLHVTFESQNHTWDLIVDDIPNSEGKVYTEPRPPYGFQLFTVTREDAAREQAKQQSAESAQ</sequence>
<keyword evidence="3 5" id="KW-0659">Purine metabolism</keyword>
<dbReference type="PIRSF" id="PIRSF000241">
    <property type="entry name" value="Urate_oxidase"/>
    <property type="match status" value="1"/>
</dbReference>
<evidence type="ECO:0000256" key="5">
    <source>
        <dbReference type="PIRNR" id="PIRNR000241"/>
    </source>
</evidence>
<evidence type="ECO:0000313" key="7">
    <source>
        <dbReference type="EMBL" id="MDQ0206739.1"/>
    </source>
</evidence>
<dbReference type="SUPFAM" id="SSF55620">
    <property type="entry name" value="Tetrahydrobiopterin biosynthesis enzymes-like"/>
    <property type="match status" value="2"/>
</dbReference>
<dbReference type="NCBIfam" id="TIGR03383">
    <property type="entry name" value="urate_oxi"/>
    <property type="match status" value="1"/>
</dbReference>
<organism evidence="7 8">
    <name type="scientific">Alkalicoccobacillus murimartini</name>
    <dbReference type="NCBI Taxonomy" id="171685"/>
    <lineage>
        <taxon>Bacteria</taxon>
        <taxon>Bacillati</taxon>
        <taxon>Bacillota</taxon>
        <taxon>Bacilli</taxon>
        <taxon>Bacillales</taxon>
        <taxon>Bacillaceae</taxon>
        <taxon>Alkalicoccobacillus</taxon>
    </lineage>
</organism>
<dbReference type="RefSeq" id="WP_306981485.1">
    <property type="nucleotide sequence ID" value="NZ_JAUSUA010000002.1"/>
</dbReference>
<name>A0ABT9YGA7_9BACI</name>
<evidence type="ECO:0000256" key="4">
    <source>
        <dbReference type="ARBA" id="ARBA00023002"/>
    </source>
</evidence>
<comment type="caution">
    <text evidence="7">The sequence shown here is derived from an EMBL/GenBank/DDBJ whole genome shotgun (WGS) entry which is preliminary data.</text>
</comment>
<comment type="function">
    <text evidence="5 6">Catalyzes the oxidation of uric acid to 5-hydroxyisourate, which is further processed to form (S)-allantoin.</text>
</comment>
<evidence type="ECO:0000256" key="3">
    <source>
        <dbReference type="ARBA" id="ARBA00022631"/>
    </source>
</evidence>
<dbReference type="EC" id="1.7.3.3" evidence="5 6"/>
<dbReference type="Pfam" id="PF01014">
    <property type="entry name" value="Uricase"/>
    <property type="match status" value="1"/>
</dbReference>
<dbReference type="Proteomes" id="UP001225034">
    <property type="component" value="Unassembled WGS sequence"/>
</dbReference>
<keyword evidence="4 5" id="KW-0560">Oxidoreductase</keyword>
<evidence type="ECO:0000256" key="6">
    <source>
        <dbReference type="RuleBase" id="RU004455"/>
    </source>
</evidence>
<dbReference type="Gene3D" id="3.10.270.10">
    <property type="entry name" value="Urate Oxidase"/>
    <property type="match status" value="1"/>
</dbReference>
<dbReference type="EMBL" id="JAUSUA010000002">
    <property type="protein sequence ID" value="MDQ0206739.1"/>
    <property type="molecule type" value="Genomic_DNA"/>
</dbReference>
<evidence type="ECO:0000256" key="2">
    <source>
        <dbReference type="ARBA" id="ARBA00009760"/>
    </source>
</evidence>
<gene>
    <name evidence="7" type="ORF">J2S05_001538</name>
</gene>
<evidence type="ECO:0000313" key="8">
    <source>
        <dbReference type="Proteomes" id="UP001225034"/>
    </source>
</evidence>
<keyword evidence="8" id="KW-1185">Reference proteome</keyword>
<reference evidence="7 8" key="1">
    <citation type="submission" date="2023-07" db="EMBL/GenBank/DDBJ databases">
        <title>Genomic Encyclopedia of Type Strains, Phase IV (KMG-IV): sequencing the most valuable type-strain genomes for metagenomic binning, comparative biology and taxonomic classification.</title>
        <authorList>
            <person name="Goeker M."/>
        </authorList>
    </citation>
    <scope>NUCLEOTIDE SEQUENCE [LARGE SCALE GENOMIC DNA]</scope>
    <source>
        <strain evidence="7 8">DSM 19154</strain>
    </source>
</reference>
<dbReference type="InterPro" id="IPR002042">
    <property type="entry name" value="Uricase"/>
</dbReference>